<feature type="active site" evidence="8">
    <location>
        <position position="183"/>
    </location>
</feature>
<dbReference type="PANTHER" id="PTHR21581">
    <property type="entry name" value="D-ALANYL-D-ALANINE CARBOXYPEPTIDASE"/>
    <property type="match status" value="1"/>
</dbReference>
<evidence type="ECO:0000313" key="16">
    <source>
        <dbReference type="Proteomes" id="UP000323594"/>
    </source>
</evidence>
<feature type="active site" description="Proton acceptor" evidence="8">
    <location>
        <position position="122"/>
    </location>
</feature>
<keyword evidence="13" id="KW-0121">Carboxypeptidase</keyword>
<evidence type="ECO:0000256" key="11">
    <source>
        <dbReference type="SAM" id="Phobius"/>
    </source>
</evidence>
<evidence type="ECO:0000256" key="6">
    <source>
        <dbReference type="ARBA" id="ARBA00022984"/>
    </source>
</evidence>
<feature type="active site" description="Acyl-ester intermediate" evidence="8">
    <location>
        <position position="119"/>
    </location>
</feature>
<evidence type="ECO:0000313" key="14">
    <source>
        <dbReference type="EMBL" id="QEJ98453.1"/>
    </source>
</evidence>
<dbReference type="GO" id="GO:0009002">
    <property type="term" value="F:serine-type D-Ala-D-Ala carboxypeptidase activity"/>
    <property type="evidence" value="ECO:0007669"/>
    <property type="project" value="InterPro"/>
</dbReference>
<dbReference type="InterPro" id="IPR015956">
    <property type="entry name" value="Peniciliin-bd_prot_C_sf"/>
</dbReference>
<evidence type="ECO:0000256" key="5">
    <source>
        <dbReference type="ARBA" id="ARBA00022960"/>
    </source>
</evidence>
<dbReference type="SUPFAM" id="SSF56601">
    <property type="entry name" value="beta-lactamase/transpeptidase-like"/>
    <property type="match status" value="1"/>
</dbReference>
<comment type="function">
    <text evidence="1">Removes C-terminal D-alanyl residues from sugar-peptide cell wall precursors.</text>
</comment>
<evidence type="ECO:0000256" key="8">
    <source>
        <dbReference type="PIRSR" id="PIRSR618044-1"/>
    </source>
</evidence>
<dbReference type="InterPro" id="IPR001967">
    <property type="entry name" value="Peptidase_S11_N"/>
</dbReference>
<proteinExistence type="inferred from homology"/>
<dbReference type="Gene3D" id="3.40.710.10">
    <property type="entry name" value="DD-peptidase/beta-lactamase superfamily"/>
    <property type="match status" value="1"/>
</dbReference>
<dbReference type="InterPro" id="IPR012338">
    <property type="entry name" value="Beta-lactam/transpept-like"/>
</dbReference>
<evidence type="ECO:0000256" key="3">
    <source>
        <dbReference type="ARBA" id="ARBA00022729"/>
    </source>
</evidence>
<dbReference type="Pfam" id="PF00768">
    <property type="entry name" value="Peptidase_S11"/>
    <property type="match status" value="1"/>
</dbReference>
<dbReference type="GO" id="GO:0008360">
    <property type="term" value="P:regulation of cell shape"/>
    <property type="evidence" value="ECO:0007669"/>
    <property type="project" value="UniProtKB-KW"/>
</dbReference>
<evidence type="ECO:0000256" key="7">
    <source>
        <dbReference type="ARBA" id="ARBA00023316"/>
    </source>
</evidence>
<reference evidence="14 16" key="3">
    <citation type="submission" date="2019-08" db="EMBL/GenBank/DDBJ databases">
        <authorList>
            <person name="Kuhnert P."/>
        </authorList>
    </citation>
    <scope>NUCLEOTIDE SEQUENCE [LARGE SCALE GENOMIC DNA]</scope>
    <source>
        <strain evidence="14 16">B36.5</strain>
    </source>
</reference>
<dbReference type="SUPFAM" id="SSF69189">
    <property type="entry name" value="Penicillin-binding protein associated domain"/>
    <property type="match status" value="1"/>
</dbReference>
<keyword evidence="11" id="KW-0812">Transmembrane</keyword>
<dbReference type="RefSeq" id="WP_044634291.1">
    <property type="nucleotide sequence ID" value="NZ_CDNC01000001.1"/>
</dbReference>
<dbReference type="GO" id="GO:0071555">
    <property type="term" value="P:cell wall organization"/>
    <property type="evidence" value="ECO:0007669"/>
    <property type="project" value="UniProtKB-KW"/>
</dbReference>
<reference evidence="13" key="2">
    <citation type="submission" date="2015-01" db="EMBL/GenBank/DDBJ databases">
        <authorList>
            <person name="Xiang T."/>
            <person name="Song Y."/>
            <person name="Huang L."/>
            <person name="Wang B."/>
            <person name="Wu P."/>
        </authorList>
    </citation>
    <scope>NUCLEOTIDE SEQUENCE [LARGE SCALE GENOMIC DNA]</scope>
    <source>
        <strain evidence="13">V1</strain>
    </source>
</reference>
<dbReference type="InterPro" id="IPR037167">
    <property type="entry name" value="Peptidase_S11_C_sf"/>
</dbReference>
<sequence length="478" mass="52762">MQTGKKRSLFYFFLILVVVVFWTSVGSLFLFSRAKKLQNHTALPLSAEEQVLLLEDFYAKYKVEGTPQLANLCPAALMRETKMQNPAPILAAQSVIVANADTGQLLYEYQADRKIPPASLTKLVAMYVAMQAIDSGEITLDQVVVPPRESWAENIPPGSSLLFLGPNQQLTVSELLRGMAVVSGNDAAIALAHTVSGSVPKFVERMNQAVKTLGLKHTVFTEPSGLSEENYTTARDFARFCLVYLREYPENLERFHALQELTYPLSHNVKNLISITQPATNTLLGKLKGCDGLKTGFIYESGFNIALTCKRAGTRILAVILGGAGKTIAQGRAIREKDGEKIMNWAFHNFQTYPLIIEKKALAQIPVIGAARQSSQASVYPIIVFGRFAQNKTTVFRLNEKNTDNSSTELLHLQIHLPKQLYAPLDKGEVIGTAYLMRTVDGKEFPYGSFPLIADRDVSAASDLSKKLDILSLKLFGK</sequence>
<evidence type="ECO:0000313" key="13">
    <source>
        <dbReference type="EMBL" id="CEM60662.1"/>
    </source>
</evidence>
<dbReference type="UniPathway" id="UPA00219"/>
<feature type="binding site" evidence="9">
    <location>
        <position position="294"/>
    </location>
    <ligand>
        <name>substrate</name>
    </ligand>
</feature>
<keyword evidence="5" id="KW-0133">Cell shape</keyword>
<gene>
    <name evidence="14" type="ORF">FUT82_10900</name>
    <name evidence="13" type="ORF">TPHV1_10330</name>
</gene>
<dbReference type="EMBL" id="CDNC01000001">
    <property type="protein sequence ID" value="CEM60662.1"/>
    <property type="molecule type" value="Genomic_DNA"/>
</dbReference>
<dbReference type="Proteomes" id="UP000323594">
    <property type="component" value="Chromosome"/>
</dbReference>
<dbReference type="Gene3D" id="2.60.410.10">
    <property type="entry name" value="D-Ala-D-Ala carboxypeptidase, C-terminal domain"/>
    <property type="match status" value="1"/>
</dbReference>
<dbReference type="PANTHER" id="PTHR21581:SF6">
    <property type="entry name" value="TRAFFICKING PROTEIN PARTICLE COMPLEX SUBUNIT 12"/>
    <property type="match status" value="1"/>
</dbReference>
<dbReference type="GO" id="GO:0009252">
    <property type="term" value="P:peptidoglycan biosynthetic process"/>
    <property type="evidence" value="ECO:0007669"/>
    <property type="project" value="UniProtKB-UniPathway"/>
</dbReference>
<feature type="domain" description="Peptidase S11 D-alanyl-D-alanine carboxypeptidase A N-terminal" evidence="12">
    <location>
        <begin position="86"/>
        <end position="323"/>
    </location>
</feature>
<dbReference type="GO" id="GO:0006508">
    <property type="term" value="P:proteolysis"/>
    <property type="evidence" value="ECO:0007669"/>
    <property type="project" value="InterPro"/>
</dbReference>
<keyword evidence="3" id="KW-0732">Signal</keyword>
<dbReference type="Proteomes" id="UP000042527">
    <property type="component" value="Unassembled WGS sequence"/>
</dbReference>
<keyword evidence="6" id="KW-0573">Peptidoglycan synthesis</keyword>
<evidence type="ECO:0000256" key="10">
    <source>
        <dbReference type="RuleBase" id="RU004016"/>
    </source>
</evidence>
<reference evidence="15" key="1">
    <citation type="submission" date="2015-01" db="EMBL/GenBank/DDBJ databases">
        <authorList>
            <person name="Manzoor Shahid"/>
            <person name="Zubair Saima"/>
        </authorList>
    </citation>
    <scope>NUCLEOTIDE SEQUENCE [LARGE SCALE GENOMIC DNA]</scope>
    <source>
        <strain evidence="15">V1</strain>
    </source>
</reference>
<keyword evidence="15" id="KW-1185">Reference proteome</keyword>
<dbReference type="AlphaFoldDB" id="A0A0B7GT13"/>
<dbReference type="GeneID" id="57753721"/>
<dbReference type="PRINTS" id="PR00725">
    <property type="entry name" value="DADACBPTASE1"/>
</dbReference>
<dbReference type="InterPro" id="IPR018044">
    <property type="entry name" value="Peptidase_S11"/>
</dbReference>
<dbReference type="OrthoDB" id="9791132at2"/>
<feature type="transmembrane region" description="Helical" evidence="11">
    <location>
        <begin position="9"/>
        <end position="31"/>
    </location>
</feature>
<evidence type="ECO:0000259" key="12">
    <source>
        <dbReference type="Pfam" id="PF00768"/>
    </source>
</evidence>
<keyword evidence="7" id="KW-0961">Cell wall biogenesis/degradation</keyword>
<organism evidence="13 15">
    <name type="scientific">Treponema phagedenis</name>
    <dbReference type="NCBI Taxonomy" id="162"/>
    <lineage>
        <taxon>Bacteria</taxon>
        <taxon>Pseudomonadati</taxon>
        <taxon>Spirochaetota</taxon>
        <taxon>Spirochaetia</taxon>
        <taxon>Spirochaetales</taxon>
        <taxon>Treponemataceae</taxon>
        <taxon>Treponema</taxon>
    </lineage>
</organism>
<accession>A0A0B7GT13</accession>
<keyword evidence="11" id="KW-1133">Transmembrane helix</keyword>
<name>A0A0B7GT13_TREPH</name>
<evidence type="ECO:0000256" key="2">
    <source>
        <dbReference type="ARBA" id="ARBA00007164"/>
    </source>
</evidence>
<protein>
    <submittedName>
        <fullName evidence="14">D-alanyl-D-alanine carboxypeptidase</fullName>
    </submittedName>
    <submittedName>
        <fullName evidence="13">Serine-type D-Ala-D-Ala carboxypeptidase</fullName>
    </submittedName>
</protein>
<evidence type="ECO:0000313" key="15">
    <source>
        <dbReference type="Proteomes" id="UP000042527"/>
    </source>
</evidence>
<comment type="similarity">
    <text evidence="2 10">Belongs to the peptidase S11 family.</text>
</comment>
<keyword evidence="13" id="KW-0645">Protease</keyword>
<keyword evidence="11" id="KW-0472">Membrane</keyword>
<evidence type="ECO:0000256" key="9">
    <source>
        <dbReference type="PIRSR" id="PIRSR618044-2"/>
    </source>
</evidence>
<evidence type="ECO:0000256" key="4">
    <source>
        <dbReference type="ARBA" id="ARBA00022801"/>
    </source>
</evidence>
<dbReference type="EMBL" id="CP042817">
    <property type="protein sequence ID" value="QEJ98453.1"/>
    <property type="molecule type" value="Genomic_DNA"/>
</dbReference>
<keyword evidence="4" id="KW-0378">Hydrolase</keyword>
<evidence type="ECO:0000256" key="1">
    <source>
        <dbReference type="ARBA" id="ARBA00003217"/>
    </source>
</evidence>